<keyword evidence="2" id="KW-1185">Reference proteome</keyword>
<dbReference type="EMBL" id="MK433266">
    <property type="protein sequence ID" value="QAY26968.1"/>
    <property type="molecule type" value="Genomic_DNA"/>
</dbReference>
<accession>A0A411CYI1</accession>
<protein>
    <submittedName>
        <fullName evidence="1">Uncharacterized protein</fullName>
    </submittedName>
</protein>
<sequence>MLPEIPVKSVGSPVDVLGAELVRDRWRDNALRVRVHGAHVAGGSSYGNEIVVGTRDDLKRLILALQDAYYGWPGDER</sequence>
<evidence type="ECO:0000313" key="1">
    <source>
        <dbReference type="EMBL" id="QAY26968.1"/>
    </source>
</evidence>
<proteinExistence type="predicted"/>
<evidence type="ECO:0000313" key="2">
    <source>
        <dbReference type="Proteomes" id="UP000289228"/>
    </source>
</evidence>
<reference evidence="1 2" key="1">
    <citation type="submission" date="2019-01" db="EMBL/GenBank/DDBJ databases">
        <authorList>
            <person name="Sharon T."/>
            <person name="Marcella E.L."/>
            <person name="Lynley F.A."/>
            <person name="Shelly T."/>
            <person name="Kanika K."/>
            <person name="Kit P."/>
            <person name="Joe P."/>
            <person name="Garlena R.A."/>
            <person name="Russell D.A."/>
            <person name="Pope W.H."/>
            <person name="Jacobs-Sera D."/>
            <person name="Hatfull G.F."/>
        </authorList>
    </citation>
    <scope>NUCLEOTIDE SEQUENCE [LARGE SCALE GENOMIC DNA]</scope>
</reference>
<gene>
    <name evidence="1" type="primary">44</name>
    <name evidence="1" type="ORF">SEA_SHAWTY_44</name>
</gene>
<dbReference type="Proteomes" id="UP000289228">
    <property type="component" value="Segment"/>
</dbReference>
<organism evidence="1 2">
    <name type="scientific">Streptomyces phage Shawty</name>
    <dbReference type="NCBI Taxonomy" id="2510521"/>
    <lineage>
        <taxon>Viruses</taxon>
        <taxon>Duplodnaviria</taxon>
        <taxon>Heunggongvirae</taxon>
        <taxon>Uroviricota</taxon>
        <taxon>Caudoviricetes</taxon>
        <taxon>Colingsworthviridae</taxon>
        <taxon>Lomovskayavirus</taxon>
        <taxon>Lomovskayavirus shawty</taxon>
    </lineage>
</organism>
<name>A0A411CYI1_9CAUD</name>